<dbReference type="GO" id="GO:0031956">
    <property type="term" value="F:medium-chain fatty acid-CoA ligase activity"/>
    <property type="evidence" value="ECO:0007669"/>
    <property type="project" value="TreeGrafter"/>
</dbReference>
<comment type="caution">
    <text evidence="5">The sequence shown here is derived from an EMBL/GenBank/DDBJ whole genome shotgun (WGS) entry which is preliminary data.</text>
</comment>
<name>A0A542Y267_9MICO</name>
<dbReference type="InterPro" id="IPR042099">
    <property type="entry name" value="ANL_N_sf"/>
</dbReference>
<dbReference type="InterPro" id="IPR025110">
    <property type="entry name" value="AMP-bd_C"/>
</dbReference>
<dbReference type="GO" id="GO:0006631">
    <property type="term" value="P:fatty acid metabolic process"/>
    <property type="evidence" value="ECO:0007669"/>
    <property type="project" value="TreeGrafter"/>
</dbReference>
<comment type="similarity">
    <text evidence="1">Belongs to the ATP-dependent AMP-binding enzyme family.</text>
</comment>
<gene>
    <name evidence="5" type="ORF">FB468_0153</name>
</gene>
<keyword evidence="2" id="KW-0436">Ligase</keyword>
<dbReference type="SUPFAM" id="SSF56801">
    <property type="entry name" value="Acetyl-CoA synthetase-like"/>
    <property type="match status" value="1"/>
</dbReference>
<evidence type="ECO:0000259" key="3">
    <source>
        <dbReference type="Pfam" id="PF00501"/>
    </source>
</evidence>
<dbReference type="InterPro" id="IPR045851">
    <property type="entry name" value="AMP-bd_C_sf"/>
</dbReference>
<dbReference type="Pfam" id="PF13193">
    <property type="entry name" value="AMP-binding_C"/>
    <property type="match status" value="1"/>
</dbReference>
<dbReference type="PROSITE" id="PS00455">
    <property type="entry name" value="AMP_BINDING"/>
    <property type="match status" value="1"/>
</dbReference>
<evidence type="ECO:0000256" key="1">
    <source>
        <dbReference type="ARBA" id="ARBA00006432"/>
    </source>
</evidence>
<evidence type="ECO:0000256" key="2">
    <source>
        <dbReference type="ARBA" id="ARBA00022598"/>
    </source>
</evidence>
<evidence type="ECO:0000313" key="5">
    <source>
        <dbReference type="EMBL" id="TQL42171.1"/>
    </source>
</evidence>
<dbReference type="Proteomes" id="UP000319094">
    <property type="component" value="Unassembled WGS sequence"/>
</dbReference>
<dbReference type="PANTHER" id="PTHR43201:SF5">
    <property type="entry name" value="MEDIUM-CHAIN ACYL-COA LIGASE ACSF2, MITOCHONDRIAL"/>
    <property type="match status" value="1"/>
</dbReference>
<protein>
    <submittedName>
        <fullName evidence="5">Fatty-acyl-CoA synthase/long-chain acyl-CoA synthetase</fullName>
    </submittedName>
</protein>
<sequence length="544" mass="58437">MHLTESYYPADTRSPVLELTLGDLLGAAAGDSGDHTALIALTPGAQARTWTYAELLADAERGASWLLERFDAGSHIAVWAANDPEWLILQCATALAGMTLVTANPALRGRELAHVLAASHADAVAFSDEVRGTLMAPILYEALDIVRLRSRREPLRVPSLIPFAGWLDTIRETPVAEEFPVVRPHDAIQLQFTSGTTGLPKPAQLSHSAMITNAALVNERSGLTSAGVGVSPLPLFHTAGSGLAGFGSFLTRSALVLPRTFDPDLILDGIETYGATDVRMVPAMFRAVLDRLTTRRANLETVRIVSSGGDALPRALSSEIERAFGAPLTTVYGQTELSPILAQTSPSSSEAERWDTAGAPLPQVEVKICDPETGSLLPIGERGEICARGYQVVDGYYGMPEASAELIDTDGWLHTGDIGFMSETGALTITGRVKDLIIRGGENIYPREVEEAIQQHPDVSLAAVVGIPDERWGETVAATIQFTPDSAPASAHALKEFLRPRLSPQKIPSSWFEADSLPMNAMGKLQKHLLRDGLMARAYKKLLD</sequence>
<dbReference type="Pfam" id="PF00501">
    <property type="entry name" value="AMP-binding"/>
    <property type="match status" value="1"/>
</dbReference>
<dbReference type="Gene3D" id="3.40.50.12780">
    <property type="entry name" value="N-terminal domain of ligase-like"/>
    <property type="match status" value="1"/>
</dbReference>
<dbReference type="AlphaFoldDB" id="A0A542Y267"/>
<organism evidence="5 6">
    <name type="scientific">Leucobacter komagatae</name>
    <dbReference type="NCBI Taxonomy" id="55969"/>
    <lineage>
        <taxon>Bacteria</taxon>
        <taxon>Bacillati</taxon>
        <taxon>Actinomycetota</taxon>
        <taxon>Actinomycetes</taxon>
        <taxon>Micrococcales</taxon>
        <taxon>Microbacteriaceae</taxon>
        <taxon>Leucobacter</taxon>
    </lineage>
</organism>
<dbReference type="InterPro" id="IPR020845">
    <property type="entry name" value="AMP-binding_CS"/>
</dbReference>
<feature type="domain" description="AMP-dependent synthetase/ligase" evidence="3">
    <location>
        <begin position="28"/>
        <end position="397"/>
    </location>
</feature>
<evidence type="ECO:0000259" key="4">
    <source>
        <dbReference type="Pfam" id="PF13193"/>
    </source>
</evidence>
<feature type="domain" description="AMP-binding enzyme C-terminal" evidence="4">
    <location>
        <begin position="448"/>
        <end position="524"/>
    </location>
</feature>
<evidence type="ECO:0000313" key="6">
    <source>
        <dbReference type="Proteomes" id="UP000319094"/>
    </source>
</evidence>
<accession>A0A542Y267</accession>
<dbReference type="Gene3D" id="3.30.300.30">
    <property type="match status" value="1"/>
</dbReference>
<dbReference type="PANTHER" id="PTHR43201">
    <property type="entry name" value="ACYL-COA SYNTHETASE"/>
    <property type="match status" value="1"/>
</dbReference>
<reference evidence="5 6" key="1">
    <citation type="submission" date="2019-06" db="EMBL/GenBank/DDBJ databases">
        <title>Sequencing the genomes of 1000 actinobacteria strains.</title>
        <authorList>
            <person name="Klenk H.-P."/>
        </authorList>
    </citation>
    <scope>NUCLEOTIDE SEQUENCE [LARGE SCALE GENOMIC DNA]</scope>
    <source>
        <strain evidence="5 6">DSM 8803</strain>
    </source>
</reference>
<dbReference type="EMBL" id="VFON01000001">
    <property type="protein sequence ID" value="TQL42171.1"/>
    <property type="molecule type" value="Genomic_DNA"/>
</dbReference>
<dbReference type="InterPro" id="IPR000873">
    <property type="entry name" value="AMP-dep_synth/lig_dom"/>
</dbReference>
<dbReference type="RefSeq" id="WP_141885664.1">
    <property type="nucleotide sequence ID" value="NZ_BAAAUY010000023.1"/>
</dbReference>
<proteinExistence type="inferred from homology"/>
<dbReference type="OrthoDB" id="9803968at2"/>
<keyword evidence="6" id="KW-1185">Reference proteome</keyword>